<evidence type="ECO:0000313" key="2">
    <source>
        <dbReference type="EMBL" id="OHT02005.1"/>
    </source>
</evidence>
<reference evidence="2" key="1">
    <citation type="submission" date="2016-10" db="EMBL/GenBank/DDBJ databases">
        <authorList>
            <person name="Benchimol M."/>
            <person name="Almeida L.G."/>
            <person name="Vasconcelos A.T."/>
            <person name="Perreira-Neves A."/>
            <person name="Rosa I.A."/>
            <person name="Tasca T."/>
            <person name="Bogo M.R."/>
            <person name="de Souza W."/>
        </authorList>
    </citation>
    <scope>NUCLEOTIDE SEQUENCE [LARGE SCALE GENOMIC DNA]</scope>
    <source>
        <strain evidence="2">K</strain>
    </source>
</reference>
<sequence>MSRRQLITFYLQIVIIVSLACLLQYQFYAKNNPSRPDPRKYVDIEPENYKEDDFNQTLPFETGEFKDSEVDEATTFLHLPISFSRGFVSCNESKEYSCFELIRAYKATKEYISLYESEQTKGYVIANLTSSEAPLHCLMSSFYNAFLLAMFTKRRLVLQTDEPDIFWLHSQVKPFFAPPLNLPKVPEVVLPFNFTYPCEDININDQILVINPCMWPQISYIHPYLAPRIRSVFGIHAAFYICNFLFDEYNAMIDCPQLPENSVACVPHTSKAWSINQNTFQKRMTECVGNYSVVMIEEDEEKNHTDQICMMKKLISADKIVYTYGSVLGWMAMAMQGGKGAAVDLDGPQCMEFRNSQSGSLIHTYNPKKSFHYSSNNDFLLCGPNYNDARLYERYLMW</sequence>
<dbReference type="EMBL" id="MLAK01000886">
    <property type="protein sequence ID" value="OHT02005.1"/>
    <property type="molecule type" value="Genomic_DNA"/>
</dbReference>
<gene>
    <name evidence="2" type="ORF">TRFO_31025</name>
</gene>
<feature type="transmembrane region" description="Helical" evidence="1">
    <location>
        <begin position="7"/>
        <end position="28"/>
    </location>
</feature>
<dbReference type="RefSeq" id="XP_068355141.1">
    <property type="nucleotide sequence ID" value="XM_068507692.1"/>
</dbReference>
<evidence type="ECO:0000256" key="1">
    <source>
        <dbReference type="SAM" id="Phobius"/>
    </source>
</evidence>
<dbReference type="AlphaFoldDB" id="A0A1J4JXK0"/>
<dbReference type="PROSITE" id="PS51257">
    <property type="entry name" value="PROKAR_LIPOPROTEIN"/>
    <property type="match status" value="1"/>
</dbReference>
<evidence type="ECO:0000313" key="3">
    <source>
        <dbReference type="Proteomes" id="UP000179807"/>
    </source>
</evidence>
<name>A0A1J4JXK0_9EUKA</name>
<keyword evidence="3" id="KW-1185">Reference proteome</keyword>
<dbReference type="VEuPathDB" id="TrichDB:TRFO_31025"/>
<keyword evidence="1" id="KW-0472">Membrane</keyword>
<organism evidence="2 3">
    <name type="scientific">Tritrichomonas foetus</name>
    <dbReference type="NCBI Taxonomy" id="1144522"/>
    <lineage>
        <taxon>Eukaryota</taxon>
        <taxon>Metamonada</taxon>
        <taxon>Parabasalia</taxon>
        <taxon>Tritrichomonadida</taxon>
        <taxon>Tritrichomonadidae</taxon>
        <taxon>Tritrichomonas</taxon>
    </lineage>
</organism>
<accession>A0A1J4JXK0</accession>
<dbReference type="GeneID" id="94842396"/>
<proteinExistence type="predicted"/>
<keyword evidence="1" id="KW-1133">Transmembrane helix</keyword>
<dbReference type="Proteomes" id="UP000179807">
    <property type="component" value="Unassembled WGS sequence"/>
</dbReference>
<comment type="caution">
    <text evidence="2">The sequence shown here is derived from an EMBL/GenBank/DDBJ whole genome shotgun (WGS) entry which is preliminary data.</text>
</comment>
<keyword evidence="1" id="KW-0812">Transmembrane</keyword>
<protein>
    <submittedName>
        <fullName evidence="2">Uncharacterized protein</fullName>
    </submittedName>
</protein>